<proteinExistence type="inferred from homology"/>
<gene>
    <name evidence="10" type="ORF">SAMN05421875_10676</name>
</gene>
<feature type="domain" description="Major facilitator superfamily (MFS) profile" evidence="9">
    <location>
        <begin position="30"/>
        <end position="511"/>
    </location>
</feature>
<feature type="transmembrane region" description="Helical" evidence="8">
    <location>
        <begin position="316"/>
        <end position="336"/>
    </location>
</feature>
<evidence type="ECO:0000313" key="11">
    <source>
        <dbReference type="Proteomes" id="UP000199002"/>
    </source>
</evidence>
<dbReference type="GO" id="GO:0022857">
    <property type="term" value="F:transmembrane transporter activity"/>
    <property type="evidence" value="ECO:0007669"/>
    <property type="project" value="InterPro"/>
</dbReference>
<keyword evidence="7 8" id="KW-0472">Membrane</keyword>
<dbReference type="Gene3D" id="1.20.1720.10">
    <property type="entry name" value="Multidrug resistance protein D"/>
    <property type="match status" value="2"/>
</dbReference>
<dbReference type="InterPro" id="IPR020846">
    <property type="entry name" value="MFS_dom"/>
</dbReference>
<evidence type="ECO:0000256" key="8">
    <source>
        <dbReference type="SAM" id="Phobius"/>
    </source>
</evidence>
<feature type="transmembrane region" description="Helical" evidence="8">
    <location>
        <begin position="151"/>
        <end position="172"/>
    </location>
</feature>
<feature type="transmembrane region" description="Helical" evidence="8">
    <location>
        <begin position="184"/>
        <end position="204"/>
    </location>
</feature>
<dbReference type="STRING" id="592050.SAMN05421875_10676"/>
<dbReference type="SUPFAM" id="SSF103473">
    <property type="entry name" value="MFS general substrate transporter"/>
    <property type="match status" value="1"/>
</dbReference>
<feature type="transmembrane region" description="Helical" evidence="8">
    <location>
        <begin position="287"/>
        <end position="310"/>
    </location>
</feature>
<keyword evidence="6 8" id="KW-1133">Transmembrane helix</keyword>
<dbReference type="InterPro" id="IPR036259">
    <property type="entry name" value="MFS_trans_sf"/>
</dbReference>
<feature type="transmembrane region" description="Helical" evidence="8">
    <location>
        <begin position="26"/>
        <end position="47"/>
    </location>
</feature>
<dbReference type="PRINTS" id="PR01036">
    <property type="entry name" value="TCRTETB"/>
</dbReference>
<dbReference type="RefSeq" id="WP_342029663.1">
    <property type="nucleotide sequence ID" value="NZ_CAXIQL010000010.1"/>
</dbReference>
<feature type="transmembrane region" description="Helical" evidence="8">
    <location>
        <begin position="216"/>
        <end position="235"/>
    </location>
</feature>
<dbReference type="NCBIfam" id="TIGR00711">
    <property type="entry name" value="efflux_EmrB"/>
    <property type="match status" value="1"/>
</dbReference>
<dbReference type="PANTHER" id="PTHR42718:SF9">
    <property type="entry name" value="MAJOR FACILITATOR SUPERFAMILY MULTIDRUG TRANSPORTER MFSC"/>
    <property type="match status" value="1"/>
</dbReference>
<keyword evidence="11" id="KW-1185">Reference proteome</keyword>
<dbReference type="EMBL" id="FNQJ01000006">
    <property type="protein sequence ID" value="SEA15596.1"/>
    <property type="molecule type" value="Genomic_DNA"/>
</dbReference>
<dbReference type="Pfam" id="PF07690">
    <property type="entry name" value="MFS_1"/>
    <property type="match status" value="1"/>
</dbReference>
<evidence type="ECO:0000256" key="7">
    <source>
        <dbReference type="ARBA" id="ARBA00023136"/>
    </source>
</evidence>
<dbReference type="GeneID" id="34233090"/>
<feature type="transmembrane region" description="Helical" evidence="8">
    <location>
        <begin position="488"/>
        <end position="506"/>
    </location>
</feature>
<feature type="transmembrane region" description="Helical" evidence="8">
    <location>
        <begin position="68"/>
        <end position="89"/>
    </location>
</feature>
<comment type="similarity">
    <text evidence="2">Belongs to the major facilitator superfamily. EmrB family.</text>
</comment>
<dbReference type="InterPro" id="IPR011701">
    <property type="entry name" value="MFS"/>
</dbReference>
<evidence type="ECO:0000256" key="2">
    <source>
        <dbReference type="ARBA" id="ARBA00008537"/>
    </source>
</evidence>
<feature type="transmembrane region" description="Helical" evidence="8">
    <location>
        <begin position="101"/>
        <end position="126"/>
    </location>
</feature>
<evidence type="ECO:0000259" key="9">
    <source>
        <dbReference type="PROSITE" id="PS50850"/>
    </source>
</evidence>
<sequence>MSQATTAPDAPAPLAHDGVAPLKGPMLAVAALMLAAANFIAVLNMTIANVAVPNIAGALGAAASQGTWVITSFAVGEAITVPLTGWFAARFGPVRVFVVSMVLFGIFSILCGLSTSIGMLVVARVFQGLSGGPLMPLSQTLMLRIFPKDKAGAAIGIWSMTTLVAPVVGPILGGWLVDDFTWNWVFLINAPIAIGFGLGAWKLLQHMQDAPVRNPFDKVGLVLLLVWVVALQLVLDEGKNLDWFASSQIVALTIIAVVGFAAFLIWELHEKHPVVDLRVFRHRGFNAAVITVSVAYAAFFGVSVLTPLWLQSFMGYTATTAGLATAWTGVTALLVAPIVASSKRDPRALVFFGVLWMGLVTLWRTLANSDMAFWDIAIPLAVMGFALPFFFIPTTGIALGSVDEREMDSAAGLMNFLRTLSGAFATSVVTTVWANQTTRNHAELVGLADRDGSVHAMLTQSGTPSDAATQVVDYLIVSQSGMLSTNQVMTGIAVMFFIAAAIIWIAPKPTRVIEPGAGGH</sequence>
<dbReference type="PROSITE" id="PS50850">
    <property type="entry name" value="MFS"/>
    <property type="match status" value="1"/>
</dbReference>
<dbReference type="GO" id="GO:0005886">
    <property type="term" value="C:plasma membrane"/>
    <property type="evidence" value="ECO:0007669"/>
    <property type="project" value="UniProtKB-SubCell"/>
</dbReference>
<dbReference type="InterPro" id="IPR004638">
    <property type="entry name" value="EmrB-like"/>
</dbReference>
<feature type="transmembrane region" description="Helical" evidence="8">
    <location>
        <begin position="413"/>
        <end position="434"/>
    </location>
</feature>
<keyword evidence="4" id="KW-1003">Cell membrane</keyword>
<evidence type="ECO:0000313" key="10">
    <source>
        <dbReference type="EMBL" id="SEA15596.1"/>
    </source>
</evidence>
<reference evidence="11" key="1">
    <citation type="submission" date="2016-10" db="EMBL/GenBank/DDBJ databases">
        <authorList>
            <person name="Varghese N."/>
            <person name="Submissions S."/>
        </authorList>
    </citation>
    <scope>NUCLEOTIDE SEQUENCE [LARGE SCALE GENOMIC DNA]</scope>
    <source>
        <strain evidence="11">DSM 25157</strain>
    </source>
</reference>
<feature type="transmembrane region" description="Helical" evidence="8">
    <location>
        <begin position="372"/>
        <end position="392"/>
    </location>
</feature>
<evidence type="ECO:0000256" key="6">
    <source>
        <dbReference type="ARBA" id="ARBA00022989"/>
    </source>
</evidence>
<feature type="transmembrane region" description="Helical" evidence="8">
    <location>
        <begin position="348"/>
        <end position="366"/>
    </location>
</feature>
<name>A0A1H3YVS2_9BURK</name>
<evidence type="ECO:0000256" key="4">
    <source>
        <dbReference type="ARBA" id="ARBA00022475"/>
    </source>
</evidence>
<accession>A0A1H3YVS2</accession>
<evidence type="ECO:0000256" key="3">
    <source>
        <dbReference type="ARBA" id="ARBA00022448"/>
    </source>
</evidence>
<dbReference type="CDD" id="cd17503">
    <property type="entry name" value="MFS_LmrB_MDR_like"/>
    <property type="match status" value="1"/>
</dbReference>
<keyword evidence="5 8" id="KW-0812">Transmembrane</keyword>
<dbReference type="AlphaFoldDB" id="A0A1H3YVS2"/>
<organism evidence="10 11">
    <name type="scientific">Acidovorax soli</name>
    <dbReference type="NCBI Taxonomy" id="592050"/>
    <lineage>
        <taxon>Bacteria</taxon>
        <taxon>Pseudomonadati</taxon>
        <taxon>Pseudomonadota</taxon>
        <taxon>Betaproteobacteria</taxon>
        <taxon>Burkholderiales</taxon>
        <taxon>Comamonadaceae</taxon>
        <taxon>Acidovorax</taxon>
    </lineage>
</organism>
<dbReference type="PANTHER" id="PTHR42718">
    <property type="entry name" value="MAJOR FACILITATOR SUPERFAMILY MULTIDRUG TRANSPORTER MFSC"/>
    <property type="match status" value="1"/>
</dbReference>
<evidence type="ECO:0000256" key="5">
    <source>
        <dbReference type="ARBA" id="ARBA00022692"/>
    </source>
</evidence>
<evidence type="ECO:0000256" key="1">
    <source>
        <dbReference type="ARBA" id="ARBA00004651"/>
    </source>
</evidence>
<feature type="transmembrane region" description="Helical" evidence="8">
    <location>
        <begin position="247"/>
        <end position="266"/>
    </location>
</feature>
<comment type="subcellular location">
    <subcellularLocation>
        <location evidence="1">Cell membrane</location>
        <topology evidence="1">Multi-pass membrane protein</topology>
    </subcellularLocation>
</comment>
<keyword evidence="3" id="KW-0813">Transport</keyword>
<dbReference type="Proteomes" id="UP000199002">
    <property type="component" value="Unassembled WGS sequence"/>
</dbReference>
<protein>
    <submittedName>
        <fullName evidence="10">MFS transporter, DHA2 family, multidrug resistance protein</fullName>
    </submittedName>
</protein>